<evidence type="ECO:0000256" key="1">
    <source>
        <dbReference type="SAM" id="MobiDB-lite"/>
    </source>
</evidence>
<comment type="caution">
    <text evidence="3">The sequence shown here is derived from an EMBL/GenBank/DDBJ whole genome shotgun (WGS) entry which is preliminary data.</text>
</comment>
<dbReference type="Proteomes" id="UP001360953">
    <property type="component" value="Unassembled WGS sequence"/>
</dbReference>
<evidence type="ECO:0000313" key="4">
    <source>
        <dbReference type="Proteomes" id="UP001360953"/>
    </source>
</evidence>
<proteinExistence type="predicted"/>
<feature type="compositionally biased region" description="Basic and acidic residues" evidence="1">
    <location>
        <begin position="261"/>
        <end position="286"/>
    </location>
</feature>
<feature type="compositionally biased region" description="Basic and acidic residues" evidence="1">
    <location>
        <begin position="93"/>
        <end position="151"/>
    </location>
</feature>
<feature type="compositionally biased region" description="Basic and acidic residues" evidence="1">
    <location>
        <begin position="190"/>
        <end position="234"/>
    </location>
</feature>
<name>A0ABR1LD47_9PEZI</name>
<dbReference type="GeneID" id="92037023"/>
<dbReference type="EMBL" id="JBBPEH010000010">
    <property type="protein sequence ID" value="KAK7533159.1"/>
    <property type="molecule type" value="Genomic_DNA"/>
</dbReference>
<feature type="compositionally biased region" description="Basic and acidic residues" evidence="1">
    <location>
        <begin position="159"/>
        <end position="182"/>
    </location>
</feature>
<feature type="region of interest" description="Disordered" evidence="1">
    <location>
        <begin position="56"/>
        <end position="247"/>
    </location>
</feature>
<feature type="chain" id="PRO_5045202273" evidence="2">
    <location>
        <begin position="20"/>
        <end position="446"/>
    </location>
</feature>
<accession>A0ABR1LD47</accession>
<reference evidence="3 4" key="1">
    <citation type="submission" date="2024-04" db="EMBL/GenBank/DDBJ databases">
        <title>Phyllosticta paracitricarpa is synonymous to the EU quarantine fungus P. citricarpa based on phylogenomic analyses.</title>
        <authorList>
            <consortium name="Lawrence Berkeley National Laboratory"/>
            <person name="Van ingen-buijs V.A."/>
            <person name="Van westerhoven A.C."/>
            <person name="Haridas S."/>
            <person name="Skiadas P."/>
            <person name="Martin F."/>
            <person name="Groenewald J.Z."/>
            <person name="Crous P.W."/>
            <person name="Seidl M.F."/>
        </authorList>
    </citation>
    <scope>NUCLEOTIDE SEQUENCE [LARGE SCALE GENOMIC DNA]</scope>
    <source>
        <strain evidence="3 4">CPC 17464</strain>
    </source>
</reference>
<evidence type="ECO:0000256" key="2">
    <source>
        <dbReference type="SAM" id="SignalP"/>
    </source>
</evidence>
<keyword evidence="2" id="KW-0732">Signal</keyword>
<keyword evidence="4" id="KW-1185">Reference proteome</keyword>
<feature type="region of interest" description="Disordered" evidence="1">
    <location>
        <begin position="261"/>
        <end position="303"/>
    </location>
</feature>
<gene>
    <name evidence="3" type="ORF">J3D65DRAFT_72034</name>
</gene>
<feature type="signal peptide" evidence="2">
    <location>
        <begin position="1"/>
        <end position="19"/>
    </location>
</feature>
<dbReference type="RefSeq" id="XP_066652552.1">
    <property type="nucleotide sequence ID" value="XM_066804117.1"/>
</dbReference>
<evidence type="ECO:0000313" key="3">
    <source>
        <dbReference type="EMBL" id="KAK7533159.1"/>
    </source>
</evidence>
<feature type="compositionally biased region" description="Basic and acidic residues" evidence="1">
    <location>
        <begin position="67"/>
        <end position="86"/>
    </location>
</feature>
<organism evidence="3 4">
    <name type="scientific">Phyllosticta citribraziliensis</name>
    <dbReference type="NCBI Taxonomy" id="989973"/>
    <lineage>
        <taxon>Eukaryota</taxon>
        <taxon>Fungi</taxon>
        <taxon>Dikarya</taxon>
        <taxon>Ascomycota</taxon>
        <taxon>Pezizomycotina</taxon>
        <taxon>Dothideomycetes</taxon>
        <taxon>Dothideomycetes incertae sedis</taxon>
        <taxon>Botryosphaeriales</taxon>
        <taxon>Phyllostictaceae</taxon>
        <taxon>Phyllosticta</taxon>
    </lineage>
</organism>
<protein>
    <submittedName>
        <fullName evidence="3">Uncharacterized protein</fullName>
    </submittedName>
</protein>
<sequence length="446" mass="52328">MLSIKMIMALLAIGAITHAAPVANNQLGPNIVGRDADPLPQGGLADARQRLDLDRQQADQRFNQRLQQDRSRFDELNRRPEKRDADGPPPSVEDARARSDRERIEADQRFNERLQEDRRRIDELHHRPEKRDPPPPIEDARARHDLEREQARQQFELRLQQDRERADRLNEERRRPEKRDAEAQTPPGIEDSRQRLDLDREQARQRFEQRLQQDRERADRLDEERRRPEKRDAEAQPPPGIEDSRQRLDLDREQARQRFEQRLQQDREGADRLNGERRRPEKRDAEAEAEAQSPPPGIEDARSRLDLDREQARQRFEQRLHKTDRVRTDSMTSVAGPRSVIRLHRRMRRKRVVRMRRNLPWVTTFVRASTLIVSKPVSVSHCFASKERARIRLDAVQSLRSVTTLQVFLLRTATTFATGCLLIVSRLASASTWPSLRSEITKTGAH</sequence>